<keyword evidence="7" id="KW-1185">Reference proteome</keyword>
<keyword evidence="6" id="KW-0456">Lyase</keyword>
<feature type="binding site" evidence="4">
    <location>
        <begin position="337"/>
        <end position="339"/>
    </location>
    <ligand>
        <name>FAD</name>
        <dbReference type="ChEBI" id="CHEBI:57692"/>
    </ligand>
</feature>
<name>A0A4P8EJ10_9RHOB</name>
<gene>
    <name evidence="6" type="ORF">EOK75_14195</name>
</gene>
<dbReference type="Proteomes" id="UP000298631">
    <property type="component" value="Plasmid unnamed1"/>
</dbReference>
<dbReference type="Gene3D" id="3.40.50.620">
    <property type="entry name" value="HUPs"/>
    <property type="match status" value="1"/>
</dbReference>
<dbReference type="EMBL" id="CP039965">
    <property type="protein sequence ID" value="QCO56948.1"/>
    <property type="molecule type" value="Genomic_DNA"/>
</dbReference>
<dbReference type="GO" id="GO:0071949">
    <property type="term" value="F:FAD binding"/>
    <property type="evidence" value="ECO:0007669"/>
    <property type="project" value="TreeGrafter"/>
</dbReference>
<evidence type="ECO:0000256" key="1">
    <source>
        <dbReference type="ARBA" id="ARBA00001932"/>
    </source>
</evidence>
<evidence type="ECO:0000313" key="6">
    <source>
        <dbReference type="EMBL" id="QCO56948.1"/>
    </source>
</evidence>
<dbReference type="InterPro" id="IPR005101">
    <property type="entry name" value="Cryptochr/Photolyase_FAD-bd"/>
</dbReference>
<dbReference type="GO" id="GO:0009416">
    <property type="term" value="P:response to light stimulus"/>
    <property type="evidence" value="ECO:0007669"/>
    <property type="project" value="TreeGrafter"/>
</dbReference>
<dbReference type="GO" id="GO:0003677">
    <property type="term" value="F:DNA binding"/>
    <property type="evidence" value="ECO:0007669"/>
    <property type="project" value="TreeGrafter"/>
</dbReference>
<evidence type="ECO:0000313" key="7">
    <source>
        <dbReference type="Proteomes" id="UP000298631"/>
    </source>
</evidence>
<dbReference type="Pfam" id="PF00875">
    <property type="entry name" value="DNA_photolyase"/>
    <property type="match status" value="1"/>
</dbReference>
<dbReference type="InterPro" id="IPR002081">
    <property type="entry name" value="Cryptochrome/DNA_photolyase_1"/>
</dbReference>
<proteinExistence type="predicted"/>
<evidence type="ECO:0000256" key="4">
    <source>
        <dbReference type="PIRSR" id="PIRSR602081-1"/>
    </source>
</evidence>
<dbReference type="KEGG" id="pseb:EOK75_14195"/>
<dbReference type="InterPro" id="IPR036134">
    <property type="entry name" value="Crypto/Photolyase_FAD-like_sf"/>
</dbReference>
<dbReference type="Pfam" id="PF03441">
    <property type="entry name" value="FAD_binding_7"/>
    <property type="match status" value="1"/>
</dbReference>
<dbReference type="SUPFAM" id="SSF52425">
    <property type="entry name" value="Cryptochrome/photolyase, N-terminal domain"/>
    <property type="match status" value="1"/>
</dbReference>
<dbReference type="Gene3D" id="1.10.579.10">
    <property type="entry name" value="DNA Cyclobutane Dipyrimidine Photolyase, subunit A, domain 3"/>
    <property type="match status" value="1"/>
</dbReference>
<accession>A0A4P8EJ10</accession>
<comment type="cofactor">
    <cofactor evidence="1">
        <name>(6R)-5,10-methylene-5,6,7,8-tetrahydrofolate</name>
        <dbReference type="ChEBI" id="CHEBI:15636"/>
    </cofactor>
</comment>
<keyword evidence="6" id="KW-0614">Plasmid</keyword>
<feature type="binding site" evidence="4">
    <location>
        <position position="238"/>
    </location>
    <ligand>
        <name>FAD</name>
        <dbReference type="ChEBI" id="CHEBI:57692"/>
    </ligand>
</feature>
<keyword evidence="3 4" id="KW-0274">FAD</keyword>
<feature type="domain" description="Photolyase/cryptochrome alpha/beta" evidence="5">
    <location>
        <begin position="1"/>
        <end position="130"/>
    </location>
</feature>
<evidence type="ECO:0000256" key="2">
    <source>
        <dbReference type="ARBA" id="ARBA00022630"/>
    </source>
</evidence>
<reference evidence="6 7" key="1">
    <citation type="submission" date="2019-05" db="EMBL/GenBank/DDBJ databases">
        <title>Pseudorhodobacter turbinis sp. nov., isolated from the gut of the Korean turban shell.</title>
        <authorList>
            <person name="Jeong Y.-S."/>
            <person name="Kang W.-R."/>
            <person name="Bae J.-W."/>
        </authorList>
    </citation>
    <scope>NUCLEOTIDE SEQUENCE [LARGE SCALE GENOMIC DNA]</scope>
    <source>
        <strain evidence="6 7">S12M18</strain>
        <plasmid evidence="6 7">unnamed1</plasmid>
    </source>
</reference>
<feature type="binding site" evidence="4">
    <location>
        <position position="191"/>
    </location>
    <ligand>
        <name>FAD</name>
        <dbReference type="ChEBI" id="CHEBI:57692"/>
    </ligand>
</feature>
<dbReference type="InterPro" id="IPR006050">
    <property type="entry name" value="DNA_photolyase_N"/>
</dbReference>
<dbReference type="Gene3D" id="1.25.40.80">
    <property type="match status" value="1"/>
</dbReference>
<dbReference type="InterPro" id="IPR014729">
    <property type="entry name" value="Rossmann-like_a/b/a_fold"/>
</dbReference>
<evidence type="ECO:0000256" key="3">
    <source>
        <dbReference type="ARBA" id="ARBA00022827"/>
    </source>
</evidence>
<dbReference type="SUPFAM" id="SSF48173">
    <property type="entry name" value="Cryptochrome/photolyase FAD-binding domain"/>
    <property type="match status" value="1"/>
</dbReference>
<sequence length="454" mass="50525">MNVLMWYKRDLRVDDHPALTFAAGLGRVLPLYVAEPDYWALPDTSARQWDFTAEALADLRHDLAGLGWPLILRTGDAVEVLSRLCRQNAITRIVSHQETGNAWVSARDQRVGDWARSAGIDWVQIPQSAVIAENSTTAPSFQPLPGVEPGDIPPARALRMQSDPCPHRQTGGRAQAYAQLGSFLEHRGAGYLRAMASPLTAERACSRLSPYIATGVISARHIRQELAAKRATRPGGAWGANLRGFENRLSLRDQFIQKLKDAATFEPRAGCVTSGALMEAWAQGQTGFPFLDACMRYLTASGWLNFHARAMLVSFATYYLRLDWRAVGHVLARRFTDYDPGIHWPQVELQSGIADIDRMRVINPVKQGLEHDPNGTFTRRWVPELASVPDQFLHMPWVWPAAQSVLGRRYPEPIVDLTTAAKEAKAAISSLRRDTGPKPRRTRPAPFGQLVLDL</sequence>
<evidence type="ECO:0000259" key="5">
    <source>
        <dbReference type="PROSITE" id="PS51645"/>
    </source>
</evidence>
<dbReference type="PANTHER" id="PTHR11455">
    <property type="entry name" value="CRYPTOCHROME"/>
    <property type="match status" value="1"/>
</dbReference>
<organism evidence="6 7">
    <name type="scientific">Pseudorhodobacter turbinis</name>
    <dbReference type="NCBI Taxonomy" id="2500533"/>
    <lineage>
        <taxon>Bacteria</taxon>
        <taxon>Pseudomonadati</taxon>
        <taxon>Pseudomonadota</taxon>
        <taxon>Alphaproteobacteria</taxon>
        <taxon>Rhodobacterales</taxon>
        <taxon>Paracoccaceae</taxon>
        <taxon>Pseudorhodobacter</taxon>
    </lineage>
</organism>
<geneLocation type="plasmid" evidence="6 7">
    <name>unnamed1</name>
</geneLocation>
<keyword evidence="2 4" id="KW-0285">Flavoprotein</keyword>
<dbReference type="PANTHER" id="PTHR11455:SF9">
    <property type="entry name" value="CRYPTOCHROME CIRCADIAN CLOCK 5 ISOFORM X1"/>
    <property type="match status" value="1"/>
</dbReference>
<dbReference type="GO" id="GO:0003904">
    <property type="term" value="F:deoxyribodipyrimidine photo-lyase activity"/>
    <property type="evidence" value="ECO:0007669"/>
    <property type="project" value="TreeGrafter"/>
</dbReference>
<dbReference type="AlphaFoldDB" id="A0A4P8EJ10"/>
<dbReference type="PROSITE" id="PS51645">
    <property type="entry name" value="PHR_CRY_ALPHA_BETA"/>
    <property type="match status" value="1"/>
</dbReference>
<comment type="cofactor">
    <cofactor evidence="4">
        <name>FAD</name>
        <dbReference type="ChEBI" id="CHEBI:57692"/>
    </cofactor>
    <text evidence="4">Binds 1 FAD per subunit.</text>
</comment>
<dbReference type="OrthoDB" id="9772484at2"/>
<dbReference type="InterPro" id="IPR036155">
    <property type="entry name" value="Crypto/Photolyase_N_sf"/>
</dbReference>
<protein>
    <submittedName>
        <fullName evidence="6">Deoxyribodipyrimidine photolyase</fullName>
    </submittedName>
</protein>